<evidence type="ECO:0000313" key="9">
    <source>
        <dbReference type="Proteomes" id="UP000325440"/>
    </source>
</evidence>
<evidence type="ECO:0000256" key="2">
    <source>
        <dbReference type="ARBA" id="ARBA00012573"/>
    </source>
</evidence>
<evidence type="ECO:0000256" key="3">
    <source>
        <dbReference type="ARBA" id="ARBA00022694"/>
    </source>
</evidence>
<dbReference type="PANTHER" id="PTHR13070:SF0">
    <property type="entry name" value="TRNA-SPLICING ENDONUCLEASE SUBUNIT SEN34"/>
    <property type="match status" value="1"/>
</dbReference>
<sequence>MSNNNENLITIYMVDNKGFIWNANDWYSLRTTHRIMGSLVGTIPSENDGDEEEEEGLPSYLLPEEVRLLIEKGICCAVKHPTNYNFEPSMKNETIRSIIENQTIDETKENVGNSKVNFTCIKELNSKIIDPLPELKEAERLKYKVFKDLWSKGFYLTCGIKFGGDFLVYEGDPTIHHASYIVNCIDSDEKMFVSQSRVSSITNKKMVLAKEDGDSIKYLIYELGITSFENP</sequence>
<reference evidence="8 9" key="1">
    <citation type="submission" date="2019-08" db="EMBL/GenBank/DDBJ databases">
        <authorList>
            <person name="Alioto T."/>
            <person name="Alioto T."/>
            <person name="Gomez Garrido J."/>
        </authorList>
    </citation>
    <scope>NUCLEOTIDE SEQUENCE [LARGE SCALE GENOMIC DNA]</scope>
</reference>
<dbReference type="InterPro" id="IPR036167">
    <property type="entry name" value="tRNA_intron_Endo_cat-like_sf"/>
</dbReference>
<dbReference type="InterPro" id="IPR006677">
    <property type="entry name" value="tRNA_intron_Endonuc_cat-like"/>
</dbReference>
<dbReference type="GO" id="GO:0003676">
    <property type="term" value="F:nucleic acid binding"/>
    <property type="evidence" value="ECO:0007669"/>
    <property type="project" value="InterPro"/>
</dbReference>
<proteinExistence type="inferred from homology"/>
<feature type="domain" description="TSEN34 N-terminal" evidence="7">
    <location>
        <begin position="9"/>
        <end position="79"/>
    </location>
</feature>
<dbReference type="GO" id="GO:0005634">
    <property type="term" value="C:nucleus"/>
    <property type="evidence" value="ECO:0007669"/>
    <property type="project" value="UniProtKB-ARBA"/>
</dbReference>
<organism evidence="8 9">
    <name type="scientific">Cinara cedri</name>
    <dbReference type="NCBI Taxonomy" id="506608"/>
    <lineage>
        <taxon>Eukaryota</taxon>
        <taxon>Metazoa</taxon>
        <taxon>Ecdysozoa</taxon>
        <taxon>Arthropoda</taxon>
        <taxon>Hexapoda</taxon>
        <taxon>Insecta</taxon>
        <taxon>Pterygota</taxon>
        <taxon>Neoptera</taxon>
        <taxon>Paraneoptera</taxon>
        <taxon>Hemiptera</taxon>
        <taxon>Sternorrhyncha</taxon>
        <taxon>Aphidomorpha</taxon>
        <taxon>Aphidoidea</taxon>
        <taxon>Aphididae</taxon>
        <taxon>Lachninae</taxon>
        <taxon>Cinara</taxon>
    </lineage>
</organism>
<dbReference type="GO" id="GO:0000213">
    <property type="term" value="F:tRNA-intron lyase activity"/>
    <property type="evidence" value="ECO:0007669"/>
    <property type="project" value="UniProtKB-EC"/>
</dbReference>
<dbReference type="GO" id="GO:0000379">
    <property type="term" value="P:tRNA-type intron splice site recognition and cleavage"/>
    <property type="evidence" value="ECO:0007669"/>
    <property type="project" value="TreeGrafter"/>
</dbReference>
<dbReference type="SUPFAM" id="SSF53032">
    <property type="entry name" value="tRNA-intron endonuclease catalytic domain-like"/>
    <property type="match status" value="1"/>
</dbReference>
<feature type="domain" description="tRNA intron endonuclease catalytic" evidence="6">
    <location>
        <begin position="141"/>
        <end position="218"/>
    </location>
</feature>
<keyword evidence="4" id="KW-0456">Lyase</keyword>
<keyword evidence="8" id="KW-0255">Endonuclease</keyword>
<evidence type="ECO:0000256" key="5">
    <source>
        <dbReference type="ARBA" id="ARBA00034031"/>
    </source>
</evidence>
<keyword evidence="8" id="KW-0540">Nuclease</keyword>
<gene>
    <name evidence="8" type="ORF">CINCED_3A014547</name>
</gene>
<dbReference type="Pfam" id="PF01974">
    <property type="entry name" value="tRNA_int_endo"/>
    <property type="match status" value="1"/>
</dbReference>
<comment type="catalytic activity">
    <reaction evidence="5">
        <text>pretRNA = a 3'-half-tRNA molecule with a 5'-OH end + a 5'-half-tRNA molecule with a 2',3'-cyclic phosphate end + an intron with a 2',3'-cyclic phosphate and a 5'-hydroxyl terminus.</text>
        <dbReference type="EC" id="4.6.1.16"/>
    </reaction>
</comment>
<protein>
    <recommendedName>
        <fullName evidence="2">tRNA-intron lyase</fullName>
        <ecNumber evidence="2">4.6.1.16</ecNumber>
    </recommendedName>
</protein>
<dbReference type="CDD" id="cd22363">
    <property type="entry name" value="tRNA-intron_lyase_C"/>
    <property type="match status" value="1"/>
</dbReference>
<name>A0A5E4NN89_9HEMI</name>
<dbReference type="AlphaFoldDB" id="A0A5E4NN89"/>
<dbReference type="InterPro" id="IPR059049">
    <property type="entry name" value="TSEN34_N"/>
</dbReference>
<evidence type="ECO:0000259" key="7">
    <source>
        <dbReference type="Pfam" id="PF26577"/>
    </source>
</evidence>
<keyword evidence="9" id="KW-1185">Reference proteome</keyword>
<evidence type="ECO:0000313" key="8">
    <source>
        <dbReference type="EMBL" id="VVC45260.1"/>
    </source>
</evidence>
<evidence type="ECO:0000256" key="1">
    <source>
        <dbReference type="ARBA" id="ARBA00008078"/>
    </source>
</evidence>
<dbReference type="EMBL" id="CABPRJ010002397">
    <property type="protein sequence ID" value="VVC45260.1"/>
    <property type="molecule type" value="Genomic_DNA"/>
</dbReference>
<dbReference type="EC" id="4.6.1.16" evidence="2"/>
<dbReference type="OrthoDB" id="48041at2759"/>
<accession>A0A5E4NN89</accession>
<dbReference type="PANTHER" id="PTHR13070">
    <property type="entry name" value="TRNA-SPLICING ENDONUCLEASE SUBUNIT SEN34-RELATED"/>
    <property type="match status" value="1"/>
</dbReference>
<keyword evidence="8" id="KW-0378">Hydrolase</keyword>
<dbReference type="Pfam" id="PF26577">
    <property type="entry name" value="TSEN34_N"/>
    <property type="match status" value="1"/>
</dbReference>
<dbReference type="InterPro" id="IPR011856">
    <property type="entry name" value="tRNA_endonuc-like_dom_sf"/>
</dbReference>
<dbReference type="Gene3D" id="3.40.1350.10">
    <property type="match status" value="1"/>
</dbReference>
<evidence type="ECO:0000259" key="6">
    <source>
        <dbReference type="Pfam" id="PF01974"/>
    </source>
</evidence>
<comment type="similarity">
    <text evidence="1">Belongs to the tRNA-intron endonuclease family.</text>
</comment>
<dbReference type="Proteomes" id="UP000325440">
    <property type="component" value="Unassembled WGS sequence"/>
</dbReference>
<evidence type="ECO:0000256" key="4">
    <source>
        <dbReference type="ARBA" id="ARBA00023239"/>
    </source>
</evidence>
<keyword evidence="3" id="KW-0819">tRNA processing</keyword>